<dbReference type="GO" id="GO:0000978">
    <property type="term" value="F:RNA polymerase II cis-regulatory region sequence-specific DNA binding"/>
    <property type="evidence" value="ECO:0007669"/>
    <property type="project" value="TreeGrafter"/>
</dbReference>
<keyword evidence="4" id="KW-0539">Nucleus</keyword>
<protein>
    <recommendedName>
        <fullName evidence="5">Xylanolytic transcriptional activator regulatory domain-containing protein</fullName>
    </recommendedName>
</protein>
<keyword evidence="1" id="KW-0805">Transcription regulation</keyword>
<keyword evidence="7" id="KW-1185">Reference proteome</keyword>
<dbReference type="InterPro" id="IPR007219">
    <property type="entry name" value="XnlR_reg_dom"/>
</dbReference>
<dbReference type="PANTHER" id="PTHR47424:SF3">
    <property type="entry name" value="REGULATORY PROTEIN GAL4"/>
    <property type="match status" value="1"/>
</dbReference>
<dbReference type="CDD" id="cd12148">
    <property type="entry name" value="fungal_TF_MHR"/>
    <property type="match status" value="1"/>
</dbReference>
<accession>A0A0D2D492</accession>
<dbReference type="GO" id="GO:0005634">
    <property type="term" value="C:nucleus"/>
    <property type="evidence" value="ECO:0007669"/>
    <property type="project" value="TreeGrafter"/>
</dbReference>
<reference evidence="6 7" key="1">
    <citation type="submission" date="2015-01" db="EMBL/GenBank/DDBJ databases">
        <title>The Genome Sequence of Cladophialophora immunda CBS83496.</title>
        <authorList>
            <consortium name="The Broad Institute Genomics Platform"/>
            <person name="Cuomo C."/>
            <person name="de Hoog S."/>
            <person name="Gorbushina A."/>
            <person name="Stielow B."/>
            <person name="Teixiera M."/>
            <person name="Abouelleil A."/>
            <person name="Chapman S.B."/>
            <person name="Priest M."/>
            <person name="Young S.K."/>
            <person name="Wortman J."/>
            <person name="Nusbaum C."/>
            <person name="Birren B."/>
        </authorList>
    </citation>
    <scope>NUCLEOTIDE SEQUENCE [LARGE SCALE GENOMIC DNA]</scope>
    <source>
        <strain evidence="6 7">CBS 83496</strain>
    </source>
</reference>
<evidence type="ECO:0000313" key="6">
    <source>
        <dbReference type="EMBL" id="KIW30489.1"/>
    </source>
</evidence>
<dbReference type="GO" id="GO:0000981">
    <property type="term" value="F:DNA-binding transcription factor activity, RNA polymerase II-specific"/>
    <property type="evidence" value="ECO:0007669"/>
    <property type="project" value="TreeGrafter"/>
</dbReference>
<dbReference type="OrthoDB" id="424974at2759"/>
<proteinExistence type="predicted"/>
<name>A0A0D2D492_9EURO</name>
<feature type="domain" description="Xylanolytic transcriptional activator regulatory" evidence="5">
    <location>
        <begin position="188"/>
        <end position="262"/>
    </location>
</feature>
<evidence type="ECO:0000256" key="4">
    <source>
        <dbReference type="ARBA" id="ARBA00023242"/>
    </source>
</evidence>
<keyword evidence="2" id="KW-0238">DNA-binding</keyword>
<dbReference type="AlphaFoldDB" id="A0A0D2D492"/>
<dbReference type="HOGENOM" id="CLU_008511_3_1_1"/>
<dbReference type="GO" id="GO:0006351">
    <property type="term" value="P:DNA-templated transcription"/>
    <property type="evidence" value="ECO:0007669"/>
    <property type="project" value="InterPro"/>
</dbReference>
<dbReference type="GeneID" id="27345425"/>
<dbReference type="VEuPathDB" id="FungiDB:PV07_06231"/>
<dbReference type="GO" id="GO:0000435">
    <property type="term" value="P:positive regulation of transcription from RNA polymerase II promoter by galactose"/>
    <property type="evidence" value="ECO:0007669"/>
    <property type="project" value="TreeGrafter"/>
</dbReference>
<keyword evidence="3" id="KW-0804">Transcription</keyword>
<dbReference type="InterPro" id="IPR051127">
    <property type="entry name" value="Fungal_SecMet_Regulators"/>
</dbReference>
<dbReference type="SMART" id="SM00906">
    <property type="entry name" value="Fungal_trans"/>
    <property type="match status" value="1"/>
</dbReference>
<dbReference type="Proteomes" id="UP000054466">
    <property type="component" value="Unassembled WGS sequence"/>
</dbReference>
<organism evidence="6 7">
    <name type="scientific">Cladophialophora immunda</name>
    <dbReference type="NCBI Taxonomy" id="569365"/>
    <lineage>
        <taxon>Eukaryota</taxon>
        <taxon>Fungi</taxon>
        <taxon>Dikarya</taxon>
        <taxon>Ascomycota</taxon>
        <taxon>Pezizomycotina</taxon>
        <taxon>Eurotiomycetes</taxon>
        <taxon>Chaetothyriomycetidae</taxon>
        <taxon>Chaetothyriales</taxon>
        <taxon>Herpotrichiellaceae</taxon>
        <taxon>Cladophialophora</taxon>
    </lineage>
</organism>
<gene>
    <name evidence="6" type="ORF">PV07_06231</name>
</gene>
<sequence length="613" mass="69256">MMGFVENVDQTSPTYYNDSSATGFVNQIKRLIGGESPNFQASRAFSADSPRKRIPRKHCRQQQLVDYVLPSRQRADYLLAVYRRLVSTLYPFLDFDEIETLYQRLWTGEDLGPDSVTFICLINVVFSLASNLDTSVAPQDRIVNAEVFYDRVQEVLPSNLVHEPSMLQVQCFLLLGLYLQSSSNPEQCWIFVGYAIRIAQSLKLDIPSTSANEPLCRREAMRRVWHCCVLMDETLSMTFGRPPMIPSRATRSVPLPLPHSDATSCLCATQALSRTDATDYHFFIETLKLYSLMNQTLQILYDSDTDEDLSNDPTFAYFGISGANAVGNLLEMDHKLSTWYQNLPPHLRHDEMAGKHPIHHRQANIVAIRYSHVRILLFRPILARYCSKDLIISTNSASTEDHLPGKIALQFSVACVNAALRTIGHFDMLMAGQKVEELDDQLPAWWYTIFYVYTAATVLVAARLNHSLLAEVTEQAVHQSLTKAMNILSRLDVFSPHARRCSAAIALLLDQVMHQSNHQETAHGNQRAERISSPSAASWAHEAQSSFESPSAFVAMGVHTNDWAPSGREPELSRRAPPTVENIVRHFNTSGIHVNDFWDMSWLKVTSMPSQLY</sequence>
<evidence type="ECO:0000256" key="3">
    <source>
        <dbReference type="ARBA" id="ARBA00023163"/>
    </source>
</evidence>
<evidence type="ECO:0000313" key="7">
    <source>
        <dbReference type="Proteomes" id="UP000054466"/>
    </source>
</evidence>
<evidence type="ECO:0000256" key="1">
    <source>
        <dbReference type="ARBA" id="ARBA00023015"/>
    </source>
</evidence>
<evidence type="ECO:0000259" key="5">
    <source>
        <dbReference type="SMART" id="SM00906"/>
    </source>
</evidence>
<dbReference type="EMBL" id="KN847042">
    <property type="protein sequence ID" value="KIW30489.1"/>
    <property type="molecule type" value="Genomic_DNA"/>
</dbReference>
<dbReference type="GO" id="GO:0008270">
    <property type="term" value="F:zinc ion binding"/>
    <property type="evidence" value="ECO:0007669"/>
    <property type="project" value="InterPro"/>
</dbReference>
<dbReference type="Pfam" id="PF04082">
    <property type="entry name" value="Fungal_trans"/>
    <property type="match status" value="1"/>
</dbReference>
<dbReference type="RefSeq" id="XP_016250705.1">
    <property type="nucleotide sequence ID" value="XM_016393186.1"/>
</dbReference>
<evidence type="ECO:0000256" key="2">
    <source>
        <dbReference type="ARBA" id="ARBA00023125"/>
    </source>
</evidence>
<dbReference type="STRING" id="569365.A0A0D2D492"/>
<dbReference type="PANTHER" id="PTHR47424">
    <property type="entry name" value="REGULATORY PROTEIN GAL4"/>
    <property type="match status" value="1"/>
</dbReference>